<dbReference type="EMBL" id="JBHSGU010000002">
    <property type="protein sequence ID" value="MFC4698849.1"/>
    <property type="molecule type" value="Genomic_DNA"/>
</dbReference>
<dbReference type="InterPro" id="IPR052372">
    <property type="entry name" value="YpjD/HemX"/>
</dbReference>
<dbReference type="PANTHER" id="PTHR38034">
    <property type="entry name" value="INNER MEMBRANE PROTEIN YPJD"/>
    <property type="match status" value="1"/>
</dbReference>
<proteinExistence type="predicted"/>
<evidence type="ECO:0000313" key="4">
    <source>
        <dbReference type="Proteomes" id="UP001595897"/>
    </source>
</evidence>
<feature type="transmembrane region" description="Helical" evidence="1">
    <location>
        <begin position="212"/>
        <end position="228"/>
    </location>
</feature>
<dbReference type="RefSeq" id="WP_382405531.1">
    <property type="nucleotide sequence ID" value="NZ_JBHSGU010000002.1"/>
</dbReference>
<accession>A0ABV9LRJ1</accession>
<evidence type="ECO:0000313" key="3">
    <source>
        <dbReference type="EMBL" id="MFC4698849.1"/>
    </source>
</evidence>
<gene>
    <name evidence="3" type="ORF">ACFO4O_01570</name>
</gene>
<dbReference type="Proteomes" id="UP001595897">
    <property type="component" value="Unassembled WGS sequence"/>
</dbReference>
<feature type="transmembrane region" description="Helical" evidence="1">
    <location>
        <begin position="6"/>
        <end position="27"/>
    </location>
</feature>
<keyword evidence="1" id="KW-0812">Transmembrane</keyword>
<sequence length="266" mass="29148">MSLATTVSVISILLYAIAGTLFAREFFEQRINRTKYASILLMAAAFAHLIVLIMATRGHQNEQLSLTFVAALLALLITLTMLVANRYIRNLVFLPIVCFFSALFVLLHHVFPATTGISLNMSMGLVSHILLSLVAFGVLGISTLYACQLSFINYQLKQKSKMMLHSGLPPLMSVENILYKLMTLGAVLLAVALASGFIFVPNMFADGYAHKTLLSSLALLTFIVALVLHKSIGLKARSAVIFNLTGIILLGLGYFGSRIVKEWLIH</sequence>
<feature type="transmembrane region" description="Helical" evidence="1">
    <location>
        <begin position="39"/>
        <end position="58"/>
    </location>
</feature>
<feature type="transmembrane region" description="Helical" evidence="1">
    <location>
        <begin position="177"/>
        <end position="200"/>
    </location>
</feature>
<evidence type="ECO:0000256" key="1">
    <source>
        <dbReference type="SAM" id="Phobius"/>
    </source>
</evidence>
<comment type="caution">
    <text evidence="3">The sequence shown here is derived from an EMBL/GenBank/DDBJ whole genome shotgun (WGS) entry which is preliminary data.</text>
</comment>
<dbReference type="InterPro" id="IPR002541">
    <property type="entry name" value="Cyt_c_assembly"/>
</dbReference>
<name>A0ABV9LRJ1_9ALTE</name>
<reference evidence="4" key="1">
    <citation type="journal article" date="2019" name="Int. J. Syst. Evol. Microbiol.">
        <title>The Global Catalogue of Microorganisms (GCM) 10K type strain sequencing project: providing services to taxonomists for standard genome sequencing and annotation.</title>
        <authorList>
            <consortium name="The Broad Institute Genomics Platform"/>
            <consortium name="The Broad Institute Genome Sequencing Center for Infectious Disease"/>
            <person name="Wu L."/>
            <person name="Ma J."/>
        </authorList>
    </citation>
    <scope>NUCLEOTIDE SEQUENCE [LARGE SCALE GENOMIC DNA]</scope>
    <source>
        <strain evidence="4">KACC 12507</strain>
    </source>
</reference>
<evidence type="ECO:0000259" key="2">
    <source>
        <dbReference type="Pfam" id="PF01578"/>
    </source>
</evidence>
<feature type="domain" description="Cytochrome c assembly protein" evidence="2">
    <location>
        <begin position="36"/>
        <end position="264"/>
    </location>
</feature>
<keyword evidence="1" id="KW-0472">Membrane</keyword>
<protein>
    <submittedName>
        <fullName evidence="3">Inner membrane protein YpjD</fullName>
    </submittedName>
</protein>
<dbReference type="PANTHER" id="PTHR38034:SF1">
    <property type="entry name" value="INNER MEMBRANE PROTEIN YPJD"/>
    <property type="match status" value="1"/>
</dbReference>
<keyword evidence="4" id="KW-1185">Reference proteome</keyword>
<keyword evidence="1" id="KW-1133">Transmembrane helix</keyword>
<feature type="transmembrane region" description="Helical" evidence="1">
    <location>
        <begin position="240"/>
        <end position="260"/>
    </location>
</feature>
<feature type="transmembrane region" description="Helical" evidence="1">
    <location>
        <begin position="131"/>
        <end position="156"/>
    </location>
</feature>
<dbReference type="Pfam" id="PF01578">
    <property type="entry name" value="Cytochrom_C_asm"/>
    <property type="match status" value="1"/>
</dbReference>
<feature type="transmembrane region" description="Helical" evidence="1">
    <location>
        <begin position="91"/>
        <end position="111"/>
    </location>
</feature>
<organism evidence="3 4">
    <name type="scientific">Glaciecola siphonariae</name>
    <dbReference type="NCBI Taxonomy" id="521012"/>
    <lineage>
        <taxon>Bacteria</taxon>
        <taxon>Pseudomonadati</taxon>
        <taxon>Pseudomonadota</taxon>
        <taxon>Gammaproteobacteria</taxon>
        <taxon>Alteromonadales</taxon>
        <taxon>Alteromonadaceae</taxon>
        <taxon>Glaciecola</taxon>
    </lineage>
</organism>
<feature type="transmembrane region" description="Helical" evidence="1">
    <location>
        <begin position="64"/>
        <end position="84"/>
    </location>
</feature>